<dbReference type="Gene3D" id="1.10.260.40">
    <property type="entry name" value="lambda repressor-like DNA-binding domains"/>
    <property type="match status" value="1"/>
</dbReference>
<dbReference type="EMBL" id="CP031761">
    <property type="protein sequence ID" value="AXR01598.1"/>
    <property type="molecule type" value="Genomic_DNA"/>
</dbReference>
<feature type="domain" description="HTH cro/C1-type" evidence="1">
    <location>
        <begin position="5"/>
        <end position="57"/>
    </location>
</feature>
<dbReference type="SMART" id="SM00530">
    <property type="entry name" value="HTH_XRE"/>
    <property type="match status" value="1"/>
</dbReference>
<dbReference type="KEGG" id="ppis:B1L02_12165"/>
<accession>A0AAD0RN96</accession>
<dbReference type="SUPFAM" id="SSF47413">
    <property type="entry name" value="lambda repressor-like DNA-binding domains"/>
    <property type="match status" value="1"/>
</dbReference>
<protein>
    <submittedName>
        <fullName evidence="2">XRE family transcriptional regulator</fullName>
    </submittedName>
</protein>
<dbReference type="AlphaFoldDB" id="A0AAD0RN96"/>
<proteinExistence type="predicted"/>
<evidence type="ECO:0000313" key="3">
    <source>
        <dbReference type="Proteomes" id="UP000258102"/>
    </source>
</evidence>
<dbReference type="Proteomes" id="UP000258102">
    <property type="component" value="Chromosome 1"/>
</dbReference>
<dbReference type="RefSeq" id="WP_088531229.1">
    <property type="nucleotide sequence ID" value="NZ_CP021646.1"/>
</dbReference>
<dbReference type="GO" id="GO:0003677">
    <property type="term" value="F:DNA binding"/>
    <property type="evidence" value="ECO:0007669"/>
    <property type="project" value="InterPro"/>
</dbReference>
<evidence type="ECO:0000313" key="2">
    <source>
        <dbReference type="EMBL" id="AXR01598.1"/>
    </source>
</evidence>
<dbReference type="InterPro" id="IPR010982">
    <property type="entry name" value="Lambda_DNA-bd_dom_sf"/>
</dbReference>
<evidence type="ECO:0000259" key="1">
    <source>
        <dbReference type="PROSITE" id="PS50943"/>
    </source>
</evidence>
<organism evidence="2 3">
    <name type="scientific">Pseudoalteromonas piscicida</name>
    <dbReference type="NCBI Taxonomy" id="43662"/>
    <lineage>
        <taxon>Bacteria</taxon>
        <taxon>Pseudomonadati</taxon>
        <taxon>Pseudomonadota</taxon>
        <taxon>Gammaproteobacteria</taxon>
        <taxon>Alteromonadales</taxon>
        <taxon>Pseudoalteromonadaceae</taxon>
        <taxon>Pseudoalteromonas</taxon>
    </lineage>
</organism>
<dbReference type="Pfam" id="PF01381">
    <property type="entry name" value="HTH_3"/>
    <property type="match status" value="1"/>
</dbReference>
<reference evidence="2 3" key="1">
    <citation type="submission" date="2018-08" db="EMBL/GenBank/DDBJ databases">
        <title>Whole Genome Sequences of Two Pseudoalteromonas piscicida Strains, DE1-A and DE2-A, which Exhibit Strong Antibacterial Activity against Vibrio vulnificus.</title>
        <authorList>
            <person name="Richards G.P."/>
            <person name="Needleman D.S."/>
            <person name="Watson M.A."/>
            <person name="Polson S.W."/>
        </authorList>
    </citation>
    <scope>NUCLEOTIDE SEQUENCE [LARGE SCALE GENOMIC DNA]</scope>
    <source>
        <strain evidence="2 3">DE2-A</strain>
    </source>
</reference>
<name>A0AAD0RN96_PSEO7</name>
<dbReference type="PROSITE" id="PS50943">
    <property type="entry name" value="HTH_CROC1"/>
    <property type="match status" value="1"/>
</dbReference>
<sequence>MNHKLIEERERLGLQQKQVYDSIQVGKSTYYRWESGTPIPSDKLTELAKLGFDVGYLVTGKRTQIQEDGVVCFSKQNIQEALTAFLYNTAELGLLTKSPDAKVESLVNMAMFSLFREIGEVYQPEVIESKSRSSK</sequence>
<dbReference type="InterPro" id="IPR001387">
    <property type="entry name" value="Cro/C1-type_HTH"/>
</dbReference>
<gene>
    <name evidence="2" type="ORF">D0511_05565</name>
</gene>
<dbReference type="CDD" id="cd00093">
    <property type="entry name" value="HTH_XRE"/>
    <property type="match status" value="1"/>
</dbReference>